<dbReference type="GO" id="GO:0055085">
    <property type="term" value="P:transmembrane transport"/>
    <property type="evidence" value="ECO:0007669"/>
    <property type="project" value="InterPro"/>
</dbReference>
<feature type="transmembrane region" description="Helical" evidence="8">
    <location>
        <begin position="438"/>
        <end position="465"/>
    </location>
</feature>
<feature type="transmembrane region" description="Helical" evidence="8">
    <location>
        <begin position="269"/>
        <end position="287"/>
    </location>
</feature>
<feature type="transmembrane region" description="Helical" evidence="8">
    <location>
        <begin position="486"/>
        <end position="511"/>
    </location>
</feature>
<feature type="transmembrane region" description="Helical" evidence="8">
    <location>
        <begin position="544"/>
        <end position="566"/>
    </location>
</feature>
<keyword evidence="3" id="KW-1003">Cell membrane</keyword>
<keyword evidence="6 8" id="KW-1133">Transmembrane helix</keyword>
<feature type="transmembrane region" description="Helical" evidence="8">
    <location>
        <begin position="80"/>
        <end position="100"/>
    </location>
</feature>
<keyword evidence="4" id="KW-0997">Cell inner membrane</keyword>
<evidence type="ECO:0000259" key="9">
    <source>
        <dbReference type="PROSITE" id="PS50928"/>
    </source>
</evidence>
<comment type="similarity">
    <text evidence="8">Belongs to the binding-protein-dependent transport system permease family.</text>
</comment>
<feature type="transmembrane region" description="Helical" evidence="8">
    <location>
        <begin position="323"/>
        <end position="345"/>
    </location>
</feature>
<reference evidence="11" key="2">
    <citation type="submission" date="2015-01" db="EMBL/GenBank/DDBJ databases">
        <title>Draft genome sequence of potential hydrocarbon metabolising strain of Rhodococcus rhodochrous.</title>
        <authorList>
            <person name="Aggarwal R.K."/>
            <person name="Dawar C."/>
        </authorList>
    </citation>
    <scope>NUCLEOTIDE SEQUENCE [LARGE SCALE GENOMIC DNA]</scope>
    <source>
        <strain evidence="11">KG-21</strain>
    </source>
</reference>
<dbReference type="SUPFAM" id="SSF161098">
    <property type="entry name" value="MetI-like"/>
    <property type="match status" value="2"/>
</dbReference>
<evidence type="ECO:0000256" key="5">
    <source>
        <dbReference type="ARBA" id="ARBA00022692"/>
    </source>
</evidence>
<feature type="transmembrane region" description="Helical" evidence="8">
    <location>
        <begin position="377"/>
        <end position="399"/>
    </location>
</feature>
<dbReference type="Pfam" id="PF00528">
    <property type="entry name" value="BPD_transp_1"/>
    <property type="match status" value="2"/>
</dbReference>
<comment type="caution">
    <text evidence="10">The sequence shown here is derived from an EMBL/GenBank/DDBJ whole genome shotgun (WGS) entry which is preliminary data.</text>
</comment>
<evidence type="ECO:0000313" key="11">
    <source>
        <dbReference type="Proteomes" id="UP000037712"/>
    </source>
</evidence>
<dbReference type="Gene3D" id="1.10.3720.10">
    <property type="entry name" value="MetI-like"/>
    <property type="match status" value="2"/>
</dbReference>
<keyword evidence="7 8" id="KW-0472">Membrane</keyword>
<evidence type="ECO:0000256" key="6">
    <source>
        <dbReference type="ARBA" id="ARBA00022989"/>
    </source>
</evidence>
<protein>
    <recommendedName>
        <fullName evidence="9">ABC transmembrane type-1 domain-containing protein</fullName>
    </recommendedName>
</protein>
<evidence type="ECO:0000256" key="2">
    <source>
        <dbReference type="ARBA" id="ARBA00022448"/>
    </source>
</evidence>
<keyword evidence="2 8" id="KW-0813">Transport</keyword>
<dbReference type="PATRIC" id="fig|1441923.3.peg.5217"/>
<feature type="domain" description="ABC transmembrane type-1" evidence="9">
    <location>
        <begin position="77"/>
        <end position="288"/>
    </location>
</feature>
<feature type="transmembrane region" description="Helical" evidence="8">
    <location>
        <begin position="24"/>
        <end position="46"/>
    </location>
</feature>
<accession>A0A0M8PKU3</accession>
<feature type="transmembrane region" description="Helical" evidence="8">
    <location>
        <begin position="112"/>
        <end position="133"/>
    </location>
</feature>
<dbReference type="InterPro" id="IPR000515">
    <property type="entry name" value="MetI-like"/>
</dbReference>
<feature type="transmembrane region" description="Helical" evidence="8">
    <location>
        <begin position="226"/>
        <end position="257"/>
    </location>
</feature>
<evidence type="ECO:0000256" key="7">
    <source>
        <dbReference type="ARBA" id="ARBA00023136"/>
    </source>
</evidence>
<evidence type="ECO:0000256" key="4">
    <source>
        <dbReference type="ARBA" id="ARBA00022519"/>
    </source>
</evidence>
<dbReference type="Proteomes" id="UP000037712">
    <property type="component" value="Unassembled WGS sequence"/>
</dbReference>
<dbReference type="PANTHER" id="PTHR43357:SF4">
    <property type="entry name" value="INNER MEMBRANE ABC TRANSPORTER PERMEASE PROTEIN YDCV"/>
    <property type="match status" value="1"/>
</dbReference>
<evidence type="ECO:0000256" key="3">
    <source>
        <dbReference type="ARBA" id="ARBA00022475"/>
    </source>
</evidence>
<proteinExistence type="inferred from homology"/>
<evidence type="ECO:0000256" key="1">
    <source>
        <dbReference type="ARBA" id="ARBA00004429"/>
    </source>
</evidence>
<dbReference type="EMBL" id="AZYO01000096">
    <property type="protein sequence ID" value="KOS53728.1"/>
    <property type="molecule type" value="Genomic_DNA"/>
</dbReference>
<dbReference type="GO" id="GO:0005886">
    <property type="term" value="C:plasma membrane"/>
    <property type="evidence" value="ECO:0007669"/>
    <property type="project" value="UniProtKB-SubCell"/>
</dbReference>
<dbReference type="RefSeq" id="WP_054374858.1">
    <property type="nucleotide sequence ID" value="NZ_AZYO01000096.1"/>
</dbReference>
<evidence type="ECO:0000256" key="8">
    <source>
        <dbReference type="RuleBase" id="RU363032"/>
    </source>
</evidence>
<comment type="subcellular location">
    <subcellularLocation>
        <location evidence="1">Cell inner membrane</location>
        <topology evidence="1">Multi-pass membrane protein</topology>
    </subcellularLocation>
    <subcellularLocation>
        <location evidence="8">Cell membrane</location>
        <topology evidence="8">Multi-pass membrane protein</topology>
    </subcellularLocation>
</comment>
<dbReference type="InterPro" id="IPR035906">
    <property type="entry name" value="MetI-like_sf"/>
</dbReference>
<dbReference type="AlphaFoldDB" id="A0A0M8PKU3"/>
<feature type="transmembrane region" description="Helical" evidence="8">
    <location>
        <begin position="165"/>
        <end position="184"/>
    </location>
</feature>
<dbReference type="PROSITE" id="PS50928">
    <property type="entry name" value="ABC_TM1"/>
    <property type="match status" value="2"/>
</dbReference>
<organism evidence="10 11">
    <name type="scientific">Rhodococcus rhodochrous KG-21</name>
    <dbReference type="NCBI Taxonomy" id="1441923"/>
    <lineage>
        <taxon>Bacteria</taxon>
        <taxon>Bacillati</taxon>
        <taxon>Actinomycetota</taxon>
        <taxon>Actinomycetes</taxon>
        <taxon>Mycobacteriales</taxon>
        <taxon>Nocardiaceae</taxon>
        <taxon>Rhodococcus</taxon>
    </lineage>
</organism>
<reference evidence="10 11" key="1">
    <citation type="journal article" date="2015" name="Genome Announc.">
        <title>Draft Genome Sequence of Rhodococcus rhodochrous Strain KG-21, a Soil Isolate from Oil Fields of Krishna-Godavari Basin, India.</title>
        <authorList>
            <person name="Dawar C."/>
            <person name="Aggarwal R.K."/>
        </authorList>
    </citation>
    <scope>NUCLEOTIDE SEQUENCE [LARGE SCALE GENOMIC DNA]</scope>
    <source>
        <strain evidence="10 11">KG-21</strain>
    </source>
</reference>
<gene>
    <name evidence="10" type="ORF">Z051_24000</name>
</gene>
<evidence type="ECO:0000313" key="10">
    <source>
        <dbReference type="EMBL" id="KOS53728.1"/>
    </source>
</evidence>
<dbReference type="CDD" id="cd06261">
    <property type="entry name" value="TM_PBP2"/>
    <property type="match status" value="2"/>
</dbReference>
<dbReference type="PANTHER" id="PTHR43357">
    <property type="entry name" value="INNER MEMBRANE ABC TRANSPORTER PERMEASE PROTEIN YDCV"/>
    <property type="match status" value="1"/>
</dbReference>
<sequence length="575" mass="60867">MTLIADKPVTNPAPSTTEREWGRWLGRAGLATLIGLVLLVVAYPIIRLLLETFFPGWTFDVSSFGELFASRGIGSVLIDTVIYVAGTLVLTTLFGGFLAWAMERTDARIGRLAGIMPIIPLLVPPIGSVLGYLTLFSPSSGLVNIALRATLLPDLDDGPISVTNFPGLIFITAVNLAPISYLILSSALRNADASLEEAARISGASNVKTLLQVTIPTIRPAIVSSALMIGILAVGAFTYPFFIGSSSGITTAAVFVFRGFSSWPPQQDIAIALSVLLMIVVQIAVYAQRRFARSERRSVIAGKRGASAPLALGRWFWPVRIAIIGYLGAVLIPIISLVIGSLLPYRGASFSFENMSLRNYTEVLTSSVTQRALVNSFTFGAIAAFVAMAVATALVYSAMNSARTARWTDPVLYAPSAIPHTALAAAFLVSFAGPPFNLYGTAALLVIAYATIFLPQAAAAASSAVSQINTQLVEAAYISGASQIRVIRAIILPMLVSGLFAGWIIVFFMAVNEVTVSALLAGIGVPVVGQVSVEYFDTGRVAEVGAMSVIISLVASVVVLFTYRIVSRTAATRSM</sequence>
<name>A0A0M8PKU3_RHORH</name>
<feature type="domain" description="ABC transmembrane type-1" evidence="9">
    <location>
        <begin position="373"/>
        <end position="562"/>
    </location>
</feature>
<feature type="transmembrane region" description="Helical" evidence="8">
    <location>
        <begin position="411"/>
        <end position="432"/>
    </location>
</feature>
<keyword evidence="5 8" id="KW-0812">Transmembrane</keyword>